<reference evidence="2" key="1">
    <citation type="submission" date="2018-03" db="EMBL/GenBank/DDBJ databases">
        <authorList>
            <person name="Guldener U."/>
        </authorList>
    </citation>
    <scope>NUCLEOTIDE SEQUENCE</scope>
</reference>
<accession>A0AAE8MYF5</accession>
<feature type="region of interest" description="Disordered" evidence="1">
    <location>
        <begin position="1"/>
        <end position="33"/>
    </location>
</feature>
<sequence length="33" mass="3373">MLNSLKPTPSTLPFPPPSTPPYPLPAAAAANGR</sequence>
<gene>
    <name evidence="2" type="ORF">DNG_05487</name>
</gene>
<dbReference type="Proteomes" id="UP001187682">
    <property type="component" value="Unassembled WGS sequence"/>
</dbReference>
<feature type="compositionally biased region" description="Pro residues" evidence="1">
    <location>
        <begin position="10"/>
        <end position="24"/>
    </location>
</feature>
<keyword evidence="3" id="KW-1185">Reference proteome</keyword>
<evidence type="ECO:0000313" key="2">
    <source>
        <dbReference type="EMBL" id="SPO02812.1"/>
    </source>
</evidence>
<proteinExistence type="predicted"/>
<organism evidence="2 3">
    <name type="scientific">Cephalotrichum gorgonifer</name>
    <dbReference type="NCBI Taxonomy" id="2041049"/>
    <lineage>
        <taxon>Eukaryota</taxon>
        <taxon>Fungi</taxon>
        <taxon>Dikarya</taxon>
        <taxon>Ascomycota</taxon>
        <taxon>Pezizomycotina</taxon>
        <taxon>Sordariomycetes</taxon>
        <taxon>Hypocreomycetidae</taxon>
        <taxon>Microascales</taxon>
        <taxon>Microascaceae</taxon>
        <taxon>Cephalotrichum</taxon>
    </lineage>
</organism>
<evidence type="ECO:0000313" key="3">
    <source>
        <dbReference type="Proteomes" id="UP001187682"/>
    </source>
</evidence>
<dbReference type="EMBL" id="ONZQ02000007">
    <property type="protein sequence ID" value="SPO02812.1"/>
    <property type="molecule type" value="Genomic_DNA"/>
</dbReference>
<name>A0AAE8MYF5_9PEZI</name>
<dbReference type="AlphaFoldDB" id="A0AAE8MYF5"/>
<protein>
    <submittedName>
        <fullName evidence="2">Uncharacterized protein</fullName>
    </submittedName>
</protein>
<evidence type="ECO:0000256" key="1">
    <source>
        <dbReference type="SAM" id="MobiDB-lite"/>
    </source>
</evidence>
<comment type="caution">
    <text evidence="2">The sequence shown here is derived from an EMBL/GenBank/DDBJ whole genome shotgun (WGS) entry which is preliminary data.</text>
</comment>